<feature type="region of interest" description="Disordered" evidence="1">
    <location>
        <begin position="1"/>
        <end position="21"/>
    </location>
</feature>
<comment type="caution">
    <text evidence="2">The sequence shown here is derived from an EMBL/GenBank/DDBJ whole genome shotgun (WGS) entry which is preliminary data.</text>
</comment>
<evidence type="ECO:0000313" key="3">
    <source>
        <dbReference type="Proteomes" id="UP001066276"/>
    </source>
</evidence>
<sequence>MALLDPPPSAKSKRKKKEGWRRGKTIRGWKFLLFSYLIAACRLEIPAQIKTPAVGSTTAGRESGGCWERAVLEICRVRALTSRVALRGATGGRPDRCSTGRLCSIEGRSGELLPHVRRKDSLSPSTLGPLNLPQSCMEDAVDAVDQVLVRSDVSRMTSNRQWELGKRLEEFRKLGATGQLKFPATLRVMRENRMYNIGDPYEADSLLEKFENN</sequence>
<accession>A0AAV7NI52</accession>
<dbReference type="EMBL" id="JANPWB010000012">
    <property type="protein sequence ID" value="KAJ1115778.1"/>
    <property type="molecule type" value="Genomic_DNA"/>
</dbReference>
<evidence type="ECO:0000256" key="1">
    <source>
        <dbReference type="SAM" id="MobiDB-lite"/>
    </source>
</evidence>
<name>A0AAV7NI52_PLEWA</name>
<proteinExistence type="predicted"/>
<dbReference type="AlphaFoldDB" id="A0AAV7NI52"/>
<gene>
    <name evidence="2" type="ORF">NDU88_004000</name>
</gene>
<dbReference type="Proteomes" id="UP001066276">
    <property type="component" value="Chromosome 8"/>
</dbReference>
<feature type="compositionally biased region" description="Basic residues" evidence="1">
    <location>
        <begin position="11"/>
        <end position="21"/>
    </location>
</feature>
<reference evidence="2" key="1">
    <citation type="journal article" date="2022" name="bioRxiv">
        <title>Sequencing and chromosome-scale assembly of the giantPleurodeles waltlgenome.</title>
        <authorList>
            <person name="Brown T."/>
            <person name="Elewa A."/>
            <person name="Iarovenko S."/>
            <person name="Subramanian E."/>
            <person name="Araus A.J."/>
            <person name="Petzold A."/>
            <person name="Susuki M."/>
            <person name="Suzuki K.-i.T."/>
            <person name="Hayashi T."/>
            <person name="Toyoda A."/>
            <person name="Oliveira C."/>
            <person name="Osipova E."/>
            <person name="Leigh N.D."/>
            <person name="Simon A."/>
            <person name="Yun M.H."/>
        </authorList>
    </citation>
    <scope>NUCLEOTIDE SEQUENCE</scope>
    <source>
        <strain evidence="2">20211129_DDA</strain>
        <tissue evidence="2">Liver</tissue>
    </source>
</reference>
<evidence type="ECO:0000313" key="2">
    <source>
        <dbReference type="EMBL" id="KAJ1115778.1"/>
    </source>
</evidence>
<keyword evidence="3" id="KW-1185">Reference proteome</keyword>
<protein>
    <submittedName>
        <fullName evidence="2">Uncharacterized protein</fullName>
    </submittedName>
</protein>
<organism evidence="2 3">
    <name type="scientific">Pleurodeles waltl</name>
    <name type="common">Iberian ribbed newt</name>
    <dbReference type="NCBI Taxonomy" id="8319"/>
    <lineage>
        <taxon>Eukaryota</taxon>
        <taxon>Metazoa</taxon>
        <taxon>Chordata</taxon>
        <taxon>Craniata</taxon>
        <taxon>Vertebrata</taxon>
        <taxon>Euteleostomi</taxon>
        <taxon>Amphibia</taxon>
        <taxon>Batrachia</taxon>
        <taxon>Caudata</taxon>
        <taxon>Salamandroidea</taxon>
        <taxon>Salamandridae</taxon>
        <taxon>Pleurodelinae</taxon>
        <taxon>Pleurodeles</taxon>
    </lineage>
</organism>